<organism evidence="2 3">
    <name type="scientific">Desulforamulus hydrothermalis Lam5 = DSM 18033</name>
    <dbReference type="NCBI Taxonomy" id="1121428"/>
    <lineage>
        <taxon>Bacteria</taxon>
        <taxon>Bacillati</taxon>
        <taxon>Bacillota</taxon>
        <taxon>Clostridia</taxon>
        <taxon>Eubacteriales</taxon>
        <taxon>Peptococcaceae</taxon>
        <taxon>Desulforamulus</taxon>
    </lineage>
</organism>
<dbReference type="OrthoDB" id="9982440at2"/>
<dbReference type="Pfam" id="PF12323">
    <property type="entry name" value="HTH_OrfB_IS605"/>
    <property type="match status" value="1"/>
</dbReference>
<evidence type="ECO:0000313" key="2">
    <source>
        <dbReference type="EMBL" id="CCO08885.1"/>
    </source>
</evidence>
<comment type="caution">
    <text evidence="2">The sequence shown here is derived from an EMBL/GenBank/DDBJ whole genome shotgun (WGS) entry which is preliminary data.</text>
</comment>
<feature type="domain" description="Transposase putative helix-turn-helix" evidence="1">
    <location>
        <begin position="1"/>
        <end position="44"/>
    </location>
</feature>
<dbReference type="RefSeq" id="WP_008412555.1">
    <property type="nucleotide sequence ID" value="NZ_CAOS01000013.1"/>
</dbReference>
<dbReference type="Proteomes" id="UP000009315">
    <property type="component" value="Unassembled WGS sequence"/>
</dbReference>
<sequence length="62" mass="7353">MIFNRKIRLIVTDEQARILDSQSKKCNWLYNRLLAIARDDYINNGNSKKLLSGRNLRNQVPY</sequence>
<gene>
    <name evidence="2" type="ORF">DESHY_60057</name>
</gene>
<protein>
    <recommendedName>
        <fullName evidence="1">Transposase putative helix-turn-helix domain-containing protein</fullName>
    </recommendedName>
</protein>
<evidence type="ECO:0000259" key="1">
    <source>
        <dbReference type="Pfam" id="PF12323"/>
    </source>
</evidence>
<dbReference type="AlphaFoldDB" id="K8E0D6"/>
<dbReference type="STRING" id="1121428.DESHY_60057"/>
<evidence type="ECO:0000313" key="3">
    <source>
        <dbReference type="Proteomes" id="UP000009315"/>
    </source>
</evidence>
<accession>K8E0D6</accession>
<dbReference type="InterPro" id="IPR021027">
    <property type="entry name" value="Transposase_put_HTH"/>
</dbReference>
<reference evidence="2 3" key="1">
    <citation type="journal article" date="2013" name="Genome Announc.">
        <title>Genome Sequence of the Sulfate-Reducing Bacterium Desulfotomaculum hydrothermale Lam5(T).</title>
        <authorList>
            <person name="Amin O."/>
            <person name="Fardeau M.L."/>
            <person name="Valette O."/>
            <person name="Hirschler-Rea A."/>
            <person name="Barbe V."/>
            <person name="Medigue C."/>
            <person name="Vacherie B."/>
            <person name="Ollivier B."/>
            <person name="Bertin P.N."/>
            <person name="Dolla A."/>
        </authorList>
    </citation>
    <scope>NUCLEOTIDE SEQUENCE [LARGE SCALE GENOMIC DNA]</scope>
    <source>
        <strain evidence="3">Lam5 / DSM 18033</strain>
    </source>
</reference>
<keyword evidence="3" id="KW-1185">Reference proteome</keyword>
<name>K8E0D6_9FIRM</name>
<dbReference type="EMBL" id="CAOS01000013">
    <property type="protein sequence ID" value="CCO08885.1"/>
    <property type="molecule type" value="Genomic_DNA"/>
</dbReference>
<proteinExistence type="predicted"/>